<proteinExistence type="predicted"/>
<feature type="compositionally biased region" description="Low complexity" evidence="1">
    <location>
        <begin position="55"/>
        <end position="65"/>
    </location>
</feature>
<keyword evidence="3" id="KW-1185">Reference proteome</keyword>
<protein>
    <recommendedName>
        <fullName evidence="4">Jupiter microtubule associated homolog 2</fullName>
    </recommendedName>
</protein>
<dbReference type="Ensembl" id="ENSOABT00000072332.1">
    <property type="protein sequence ID" value="ENSOABP00000067557.1"/>
    <property type="gene ID" value="ENSOABG00000038127.1"/>
</dbReference>
<evidence type="ECO:0000256" key="1">
    <source>
        <dbReference type="SAM" id="MobiDB-lite"/>
    </source>
</evidence>
<reference evidence="2" key="3">
    <citation type="submission" date="2025-09" db="UniProtKB">
        <authorList>
            <consortium name="Ensembl"/>
        </authorList>
    </citation>
    <scope>IDENTIFICATION</scope>
</reference>
<feature type="compositionally biased region" description="Basic and acidic residues" evidence="1">
    <location>
        <begin position="79"/>
        <end position="88"/>
    </location>
</feature>
<reference evidence="3" key="1">
    <citation type="submission" date="2020-03" db="EMBL/GenBank/DDBJ databases">
        <title>Evolution of repeat sequences and sex chromosomes of tilapia species revealed by chromosome-level genomes.</title>
        <authorList>
            <person name="Xu L."/>
            <person name="Tao W."/>
            <person name="Wang D."/>
            <person name="Zhou Q."/>
        </authorList>
    </citation>
    <scope>NUCLEOTIDE SEQUENCE [LARGE SCALE GENOMIC DNA]</scope>
    <source>
        <strain evidence="3">Israel</strain>
    </source>
</reference>
<feature type="region of interest" description="Disordered" evidence="1">
    <location>
        <begin position="55"/>
        <end position="107"/>
    </location>
</feature>
<name>A0AAZ1XIX0_OREAU</name>
<evidence type="ECO:0000313" key="2">
    <source>
        <dbReference type="Ensembl" id="ENSOABP00000067557.1"/>
    </source>
</evidence>
<sequence>PQRPIPPGGPTSNIFGPAVTAPAQSPSRSHPNKPKVGCNITFLSLFDFKTRTPPTAATAATLSAPSGPEPTPSSFPDDTSLKNHEPHLGPKPRSHNRGGGSSITPTL</sequence>
<dbReference type="Proteomes" id="UP000472276">
    <property type="component" value="Unassembled WGS sequence"/>
</dbReference>
<evidence type="ECO:0000313" key="3">
    <source>
        <dbReference type="Proteomes" id="UP000472276"/>
    </source>
</evidence>
<dbReference type="AlphaFoldDB" id="A0AAZ1XIX0"/>
<reference evidence="2" key="2">
    <citation type="submission" date="2025-08" db="UniProtKB">
        <authorList>
            <consortium name="Ensembl"/>
        </authorList>
    </citation>
    <scope>IDENTIFICATION</scope>
</reference>
<organism evidence="2 3">
    <name type="scientific">Oreochromis aureus</name>
    <name type="common">Israeli tilapia</name>
    <name type="synonym">Chromis aureus</name>
    <dbReference type="NCBI Taxonomy" id="47969"/>
    <lineage>
        <taxon>Eukaryota</taxon>
        <taxon>Metazoa</taxon>
        <taxon>Chordata</taxon>
        <taxon>Craniata</taxon>
        <taxon>Vertebrata</taxon>
        <taxon>Euteleostomi</taxon>
        <taxon>Actinopterygii</taxon>
        <taxon>Neopterygii</taxon>
        <taxon>Teleostei</taxon>
        <taxon>Neoteleostei</taxon>
        <taxon>Acanthomorphata</taxon>
        <taxon>Ovalentaria</taxon>
        <taxon>Cichlomorphae</taxon>
        <taxon>Cichliformes</taxon>
        <taxon>Cichlidae</taxon>
        <taxon>African cichlids</taxon>
        <taxon>Pseudocrenilabrinae</taxon>
        <taxon>Oreochromini</taxon>
        <taxon>Oreochromis</taxon>
    </lineage>
</organism>
<feature type="region of interest" description="Disordered" evidence="1">
    <location>
        <begin position="1"/>
        <end position="36"/>
    </location>
</feature>
<accession>A0AAZ1XIX0</accession>
<evidence type="ECO:0008006" key="4">
    <source>
        <dbReference type="Google" id="ProtNLM"/>
    </source>
</evidence>